<accession>A0A8X6UWI7</accession>
<dbReference type="Proteomes" id="UP000887159">
    <property type="component" value="Unassembled WGS sequence"/>
</dbReference>
<feature type="region of interest" description="Disordered" evidence="1">
    <location>
        <begin position="25"/>
        <end position="52"/>
    </location>
</feature>
<organism evidence="2 3">
    <name type="scientific">Trichonephila clavipes</name>
    <name type="common">Golden silk orbweaver</name>
    <name type="synonym">Nephila clavipes</name>
    <dbReference type="NCBI Taxonomy" id="2585209"/>
    <lineage>
        <taxon>Eukaryota</taxon>
        <taxon>Metazoa</taxon>
        <taxon>Ecdysozoa</taxon>
        <taxon>Arthropoda</taxon>
        <taxon>Chelicerata</taxon>
        <taxon>Arachnida</taxon>
        <taxon>Araneae</taxon>
        <taxon>Araneomorphae</taxon>
        <taxon>Entelegynae</taxon>
        <taxon>Araneoidea</taxon>
        <taxon>Nephilidae</taxon>
        <taxon>Trichonephila</taxon>
    </lineage>
</organism>
<dbReference type="EMBL" id="BMAU01021186">
    <property type="protein sequence ID" value="GFX95461.1"/>
    <property type="molecule type" value="Genomic_DNA"/>
</dbReference>
<reference evidence="2" key="1">
    <citation type="submission" date="2020-08" db="EMBL/GenBank/DDBJ databases">
        <title>Multicomponent nature underlies the extraordinary mechanical properties of spider dragline silk.</title>
        <authorList>
            <person name="Kono N."/>
            <person name="Nakamura H."/>
            <person name="Mori M."/>
            <person name="Yoshida Y."/>
            <person name="Ohtoshi R."/>
            <person name="Malay A.D."/>
            <person name="Moran D.A.P."/>
            <person name="Tomita M."/>
            <person name="Numata K."/>
            <person name="Arakawa K."/>
        </authorList>
    </citation>
    <scope>NUCLEOTIDE SEQUENCE</scope>
</reference>
<comment type="caution">
    <text evidence="2">The sequence shown here is derived from an EMBL/GenBank/DDBJ whole genome shotgun (WGS) entry which is preliminary data.</text>
</comment>
<gene>
    <name evidence="2" type="ORF">TNCV_3685131</name>
</gene>
<evidence type="ECO:0000256" key="1">
    <source>
        <dbReference type="SAM" id="MobiDB-lite"/>
    </source>
</evidence>
<dbReference type="AlphaFoldDB" id="A0A8X6UWI7"/>
<keyword evidence="3" id="KW-1185">Reference proteome</keyword>
<name>A0A8X6UWI7_TRICX</name>
<proteinExistence type="predicted"/>
<evidence type="ECO:0000313" key="2">
    <source>
        <dbReference type="EMBL" id="GFX95461.1"/>
    </source>
</evidence>
<evidence type="ECO:0000313" key="3">
    <source>
        <dbReference type="Proteomes" id="UP000887159"/>
    </source>
</evidence>
<sequence length="80" mass="8900">MTRQPGAEALREIEIEGENGNLVQQKEKSCNQPGLKFRYDGISRSPESGSTESIDFSTFIRTSLEFGRSALLNLRPPEPS</sequence>
<protein>
    <submittedName>
        <fullName evidence="2">Uncharacterized protein</fullName>
    </submittedName>
</protein>